<keyword evidence="4" id="KW-0804">Transcription</keyword>
<dbReference type="GO" id="GO:0006355">
    <property type="term" value="P:regulation of DNA-templated transcription"/>
    <property type="evidence" value="ECO:0007669"/>
    <property type="project" value="InterPro"/>
</dbReference>
<dbReference type="SMART" id="SM00421">
    <property type="entry name" value="HTH_LUXR"/>
    <property type="match status" value="1"/>
</dbReference>
<dbReference type="AlphaFoldDB" id="A0AA41PXW8"/>
<dbReference type="CDD" id="cd17535">
    <property type="entry name" value="REC_NarL-like"/>
    <property type="match status" value="1"/>
</dbReference>
<dbReference type="Pfam" id="PF00196">
    <property type="entry name" value="GerE"/>
    <property type="match status" value="1"/>
</dbReference>
<keyword evidence="3" id="KW-0238">DNA-binding</keyword>
<keyword evidence="1 5" id="KW-0597">Phosphoprotein</keyword>
<dbReference type="EMBL" id="JAKFHA010000004">
    <property type="protein sequence ID" value="MCF2527763.1"/>
    <property type="molecule type" value="Genomic_DNA"/>
</dbReference>
<feature type="modified residue" description="4-aspartylphosphate" evidence="5">
    <location>
        <position position="69"/>
    </location>
</feature>
<name>A0AA41PXW8_9ACTN</name>
<dbReference type="Gene3D" id="3.40.50.2300">
    <property type="match status" value="1"/>
</dbReference>
<feature type="domain" description="Response regulatory" evidence="7">
    <location>
        <begin position="12"/>
        <end position="135"/>
    </location>
</feature>
<evidence type="ECO:0000313" key="9">
    <source>
        <dbReference type="Proteomes" id="UP001165378"/>
    </source>
</evidence>
<comment type="caution">
    <text evidence="8">The sequence shown here is derived from an EMBL/GenBank/DDBJ whole genome shotgun (WGS) entry which is preliminary data.</text>
</comment>
<dbReference type="InterPro" id="IPR039420">
    <property type="entry name" value="WalR-like"/>
</dbReference>
<evidence type="ECO:0000259" key="7">
    <source>
        <dbReference type="PROSITE" id="PS50110"/>
    </source>
</evidence>
<dbReference type="PANTHER" id="PTHR43214:SF24">
    <property type="entry name" value="TRANSCRIPTIONAL REGULATORY PROTEIN NARL-RELATED"/>
    <property type="match status" value="1"/>
</dbReference>
<dbReference type="RefSeq" id="WP_235051912.1">
    <property type="nucleotide sequence ID" value="NZ_JAKFHA010000004.1"/>
</dbReference>
<protein>
    <submittedName>
        <fullName evidence="8">Response regulator transcription factor</fullName>
    </submittedName>
</protein>
<evidence type="ECO:0000313" key="8">
    <source>
        <dbReference type="EMBL" id="MCF2527763.1"/>
    </source>
</evidence>
<keyword evidence="9" id="KW-1185">Reference proteome</keyword>
<gene>
    <name evidence="8" type="ORF">LZ495_11110</name>
</gene>
<dbReference type="PROSITE" id="PS50110">
    <property type="entry name" value="RESPONSE_REGULATORY"/>
    <property type="match status" value="1"/>
</dbReference>
<dbReference type="InterPro" id="IPR016032">
    <property type="entry name" value="Sig_transdc_resp-reg_C-effctor"/>
</dbReference>
<dbReference type="SUPFAM" id="SSF46894">
    <property type="entry name" value="C-terminal effector domain of the bipartite response regulators"/>
    <property type="match status" value="1"/>
</dbReference>
<dbReference type="Proteomes" id="UP001165378">
    <property type="component" value="Unassembled WGS sequence"/>
</dbReference>
<dbReference type="SMART" id="SM00448">
    <property type="entry name" value="REC"/>
    <property type="match status" value="1"/>
</dbReference>
<dbReference type="GO" id="GO:0003677">
    <property type="term" value="F:DNA binding"/>
    <property type="evidence" value="ECO:0007669"/>
    <property type="project" value="UniProtKB-KW"/>
</dbReference>
<dbReference type="PRINTS" id="PR00038">
    <property type="entry name" value="HTHLUXR"/>
</dbReference>
<evidence type="ECO:0000256" key="1">
    <source>
        <dbReference type="ARBA" id="ARBA00022553"/>
    </source>
</evidence>
<feature type="domain" description="HTH luxR-type" evidence="6">
    <location>
        <begin position="153"/>
        <end position="218"/>
    </location>
</feature>
<dbReference type="PANTHER" id="PTHR43214">
    <property type="entry name" value="TWO-COMPONENT RESPONSE REGULATOR"/>
    <property type="match status" value="1"/>
</dbReference>
<dbReference type="InterPro" id="IPR058245">
    <property type="entry name" value="NreC/VraR/RcsB-like_REC"/>
</dbReference>
<dbReference type="PROSITE" id="PS00622">
    <property type="entry name" value="HTH_LUXR_1"/>
    <property type="match status" value="1"/>
</dbReference>
<reference evidence="8" key="1">
    <citation type="submission" date="2022-01" db="EMBL/GenBank/DDBJ databases">
        <title>Genome-Based Taxonomic Classification of the Phylum Actinobacteria.</title>
        <authorList>
            <person name="Gao Y."/>
        </authorList>
    </citation>
    <scope>NUCLEOTIDE SEQUENCE</scope>
    <source>
        <strain evidence="8">KLBMP 8922</strain>
    </source>
</reference>
<evidence type="ECO:0000259" key="6">
    <source>
        <dbReference type="PROSITE" id="PS50043"/>
    </source>
</evidence>
<evidence type="ECO:0000256" key="5">
    <source>
        <dbReference type="PROSITE-ProRule" id="PRU00169"/>
    </source>
</evidence>
<dbReference type="InterPro" id="IPR000792">
    <property type="entry name" value="Tscrpt_reg_LuxR_C"/>
</dbReference>
<proteinExistence type="predicted"/>
<sequence>MTESDSHGSDLRVLLVDDHPIVRTGLRALLAASPGVTLVGEAPDGERGVALAGAAGEGDGVGPDVVLMDLQLGAGIDGAEATRRIRALPEPPRVLVLTTYDTDADIVRAIEAGATGYLLKDAEPADLLAAIRAAARGETVLAPPVASRLVSRMREPDRNLTPREAEIVQLVADGHANRAIAKRLFVTEATVKSHLVHVFGKLGVESRTAAVAEARRRGILRA</sequence>
<evidence type="ECO:0000256" key="4">
    <source>
        <dbReference type="ARBA" id="ARBA00023163"/>
    </source>
</evidence>
<keyword evidence="2" id="KW-0805">Transcription regulation</keyword>
<dbReference type="CDD" id="cd06170">
    <property type="entry name" value="LuxR_C_like"/>
    <property type="match status" value="1"/>
</dbReference>
<dbReference type="SUPFAM" id="SSF52172">
    <property type="entry name" value="CheY-like"/>
    <property type="match status" value="1"/>
</dbReference>
<dbReference type="PROSITE" id="PS50043">
    <property type="entry name" value="HTH_LUXR_2"/>
    <property type="match status" value="1"/>
</dbReference>
<evidence type="ECO:0000256" key="2">
    <source>
        <dbReference type="ARBA" id="ARBA00023015"/>
    </source>
</evidence>
<dbReference type="InterPro" id="IPR011006">
    <property type="entry name" value="CheY-like_superfamily"/>
</dbReference>
<dbReference type="GO" id="GO:0000160">
    <property type="term" value="P:phosphorelay signal transduction system"/>
    <property type="evidence" value="ECO:0007669"/>
    <property type="project" value="InterPro"/>
</dbReference>
<evidence type="ECO:0000256" key="3">
    <source>
        <dbReference type="ARBA" id="ARBA00023125"/>
    </source>
</evidence>
<dbReference type="Pfam" id="PF00072">
    <property type="entry name" value="Response_reg"/>
    <property type="match status" value="1"/>
</dbReference>
<accession>A0AA41PXW8</accession>
<dbReference type="InterPro" id="IPR001789">
    <property type="entry name" value="Sig_transdc_resp-reg_receiver"/>
</dbReference>
<organism evidence="8 9">
    <name type="scientific">Yinghuangia soli</name>
    <dbReference type="NCBI Taxonomy" id="2908204"/>
    <lineage>
        <taxon>Bacteria</taxon>
        <taxon>Bacillati</taxon>
        <taxon>Actinomycetota</taxon>
        <taxon>Actinomycetes</taxon>
        <taxon>Kitasatosporales</taxon>
        <taxon>Streptomycetaceae</taxon>
        <taxon>Yinghuangia</taxon>
    </lineage>
</organism>